<feature type="binding site" evidence="8">
    <location>
        <begin position="205"/>
        <end position="207"/>
    </location>
    <ligand>
        <name>ATP</name>
        <dbReference type="ChEBI" id="CHEBI:30616"/>
    </ligand>
</feature>
<feature type="binding site" evidence="8">
    <location>
        <position position="116"/>
    </location>
    <ligand>
        <name>Mg(2+)</name>
        <dbReference type="ChEBI" id="CHEBI:18420"/>
    </ligand>
</feature>
<feature type="binding site" evidence="8">
    <location>
        <begin position="176"/>
        <end position="177"/>
    </location>
    <ligand>
        <name>ATP</name>
        <dbReference type="ChEBI" id="CHEBI:30616"/>
    </ligand>
</feature>
<evidence type="ECO:0000256" key="8">
    <source>
        <dbReference type="HAMAP-Rule" id="MF_00336"/>
    </source>
</evidence>
<dbReference type="GO" id="GO:0000287">
    <property type="term" value="F:magnesium ion binding"/>
    <property type="evidence" value="ECO:0007669"/>
    <property type="project" value="UniProtKB-UniRule"/>
</dbReference>
<feature type="binding site" evidence="8">
    <location>
        <begin position="116"/>
        <end position="119"/>
    </location>
    <ligand>
        <name>ATP</name>
        <dbReference type="ChEBI" id="CHEBI:30616"/>
    </ligand>
</feature>
<dbReference type="GO" id="GO:0005829">
    <property type="term" value="C:cytosol"/>
    <property type="evidence" value="ECO:0007669"/>
    <property type="project" value="TreeGrafter"/>
</dbReference>
<evidence type="ECO:0000313" key="9">
    <source>
        <dbReference type="EMBL" id="AWL11814.1"/>
    </source>
</evidence>
<comment type="pathway">
    <text evidence="8">Cofactor biosynthesis; biotin biosynthesis; biotin from 7,8-diaminononanoate: step 1/2.</text>
</comment>
<comment type="cofactor">
    <cofactor evidence="8">
        <name>Mg(2+)</name>
        <dbReference type="ChEBI" id="CHEBI:18420"/>
    </cofactor>
</comment>
<feature type="binding site" evidence="8">
    <location>
        <begin position="12"/>
        <end position="17"/>
    </location>
    <ligand>
        <name>ATP</name>
        <dbReference type="ChEBI" id="CHEBI:30616"/>
    </ligand>
</feature>
<keyword evidence="4 8" id="KW-0547">Nucleotide-binding</keyword>
<dbReference type="KEGG" id="salh:HMF8227_01336"/>
<dbReference type="GO" id="GO:0004141">
    <property type="term" value="F:dethiobiotin synthase activity"/>
    <property type="evidence" value="ECO:0007669"/>
    <property type="project" value="UniProtKB-UniRule"/>
</dbReference>
<comment type="catalytic activity">
    <reaction evidence="8">
        <text>(7R,8S)-7,8-diammoniononanoate + CO2 + ATP = (4R,5S)-dethiobiotin + ADP + phosphate + 3 H(+)</text>
        <dbReference type="Rhea" id="RHEA:15805"/>
        <dbReference type="ChEBI" id="CHEBI:15378"/>
        <dbReference type="ChEBI" id="CHEBI:16526"/>
        <dbReference type="ChEBI" id="CHEBI:30616"/>
        <dbReference type="ChEBI" id="CHEBI:43474"/>
        <dbReference type="ChEBI" id="CHEBI:149469"/>
        <dbReference type="ChEBI" id="CHEBI:149473"/>
        <dbReference type="ChEBI" id="CHEBI:456216"/>
        <dbReference type="EC" id="6.3.3.3"/>
    </reaction>
</comment>
<evidence type="ECO:0000256" key="3">
    <source>
        <dbReference type="ARBA" id="ARBA00022723"/>
    </source>
</evidence>
<comment type="subunit">
    <text evidence="8">Homodimer.</text>
</comment>
<dbReference type="GO" id="GO:0009102">
    <property type="term" value="P:biotin biosynthetic process"/>
    <property type="evidence" value="ECO:0007669"/>
    <property type="project" value="UniProtKB-UniRule"/>
</dbReference>
<dbReference type="PANTHER" id="PTHR43210:SF5">
    <property type="entry name" value="DETHIOBIOTIN SYNTHETASE"/>
    <property type="match status" value="1"/>
</dbReference>
<accession>A0A2S2E2E8</accession>
<dbReference type="EC" id="6.3.3.3" evidence="8"/>
<keyword evidence="10" id="KW-1185">Reference proteome</keyword>
<dbReference type="RefSeq" id="WP_109339432.1">
    <property type="nucleotide sequence ID" value="NZ_CP029347.1"/>
</dbReference>
<dbReference type="SUPFAM" id="SSF52540">
    <property type="entry name" value="P-loop containing nucleoside triphosphate hydrolases"/>
    <property type="match status" value="1"/>
</dbReference>
<name>A0A2S2E2E8_9ALTE</name>
<keyword evidence="1 8" id="KW-0963">Cytoplasm</keyword>
<comment type="subcellular location">
    <subcellularLocation>
        <location evidence="8">Cytoplasm</location>
    </subcellularLocation>
</comment>
<dbReference type="GO" id="GO:0042803">
    <property type="term" value="F:protein homodimerization activity"/>
    <property type="evidence" value="ECO:0007669"/>
    <property type="project" value="UniProtKB-ARBA"/>
</dbReference>
<evidence type="ECO:0000256" key="7">
    <source>
        <dbReference type="ARBA" id="ARBA00022842"/>
    </source>
</evidence>
<dbReference type="EMBL" id="CP029347">
    <property type="protein sequence ID" value="AWL11814.1"/>
    <property type="molecule type" value="Genomic_DNA"/>
</dbReference>
<keyword evidence="5 8" id="KW-0093">Biotin biosynthesis</keyword>
<comment type="similarity">
    <text evidence="8">Belongs to the dethiobiotin synthetase family.</text>
</comment>
<evidence type="ECO:0000256" key="6">
    <source>
        <dbReference type="ARBA" id="ARBA00022840"/>
    </source>
</evidence>
<evidence type="ECO:0000313" key="10">
    <source>
        <dbReference type="Proteomes" id="UP000245728"/>
    </source>
</evidence>
<dbReference type="InterPro" id="IPR004472">
    <property type="entry name" value="DTB_synth_BioD"/>
</dbReference>
<feature type="active site" evidence="8">
    <location>
        <position position="37"/>
    </location>
</feature>
<evidence type="ECO:0000256" key="2">
    <source>
        <dbReference type="ARBA" id="ARBA00022598"/>
    </source>
</evidence>
<dbReference type="OrthoDB" id="9802097at2"/>
<dbReference type="GO" id="GO:0005524">
    <property type="term" value="F:ATP binding"/>
    <property type="evidence" value="ECO:0007669"/>
    <property type="project" value="UniProtKB-UniRule"/>
</dbReference>
<dbReference type="FunFam" id="3.40.50.300:FF:000292">
    <property type="entry name" value="ATP-dependent dethiobiotin synthetase BioD"/>
    <property type="match status" value="1"/>
</dbReference>
<gene>
    <name evidence="8 9" type="primary">bioD</name>
    <name evidence="9" type="ORF">HMF8227_01336</name>
</gene>
<dbReference type="UniPathway" id="UPA00078">
    <property type="reaction ID" value="UER00161"/>
</dbReference>
<dbReference type="Pfam" id="PF13500">
    <property type="entry name" value="AAA_26"/>
    <property type="match status" value="1"/>
</dbReference>
<dbReference type="InterPro" id="IPR027417">
    <property type="entry name" value="P-loop_NTPase"/>
</dbReference>
<keyword evidence="6 8" id="KW-0067">ATP-binding</keyword>
<dbReference type="AlphaFoldDB" id="A0A2S2E2E8"/>
<evidence type="ECO:0000256" key="5">
    <source>
        <dbReference type="ARBA" id="ARBA00022756"/>
    </source>
</evidence>
<feature type="binding site" evidence="8">
    <location>
        <position position="54"/>
    </location>
    <ligand>
        <name>ATP</name>
        <dbReference type="ChEBI" id="CHEBI:30616"/>
    </ligand>
</feature>
<keyword evidence="3 8" id="KW-0479">Metal-binding</keyword>
<dbReference type="HAMAP" id="MF_00336">
    <property type="entry name" value="BioD"/>
    <property type="match status" value="1"/>
</dbReference>
<dbReference type="Gene3D" id="3.40.50.300">
    <property type="entry name" value="P-loop containing nucleotide triphosphate hydrolases"/>
    <property type="match status" value="1"/>
</dbReference>
<evidence type="ECO:0000256" key="1">
    <source>
        <dbReference type="ARBA" id="ARBA00022490"/>
    </source>
</evidence>
<comment type="caution">
    <text evidence="8">Lacks conserved residue(s) required for the propagation of feature annotation.</text>
</comment>
<sequence>MKKLFVTGTDTDVGKTFATSAILNQLKQRRFSTAGFKPVAAGCNNLGGALRNDDALLLQRESTVELTYEQVNPCAYEQPIAPHIAAESLGQRIDLDPLNQAVSNIERMQPDYLVAEGAGGWRLPLTDGIYLSDFVKQQQMQVIMVVGLRLGCLNHALLTAEAIQNDGLKLVGWIANQVDWQMPYADDNLNYLHKSIQAPFLGKIPRLSGPAEAFKYLDLTPIL</sequence>
<organism evidence="9 10">
    <name type="scientific">Saliniradius amylolyticus</name>
    <dbReference type="NCBI Taxonomy" id="2183582"/>
    <lineage>
        <taxon>Bacteria</taxon>
        <taxon>Pseudomonadati</taxon>
        <taxon>Pseudomonadota</taxon>
        <taxon>Gammaproteobacteria</taxon>
        <taxon>Alteromonadales</taxon>
        <taxon>Alteromonadaceae</taxon>
        <taxon>Saliniradius</taxon>
    </lineage>
</organism>
<dbReference type="PIRSF" id="PIRSF006755">
    <property type="entry name" value="DTB_synth"/>
    <property type="match status" value="1"/>
</dbReference>
<reference evidence="9 10" key="1">
    <citation type="submission" date="2018-05" db="EMBL/GenBank/DDBJ databases">
        <title>Salinimonas sp. HMF8227 Genome sequencing and assembly.</title>
        <authorList>
            <person name="Kang H."/>
            <person name="Kang J."/>
            <person name="Cha I."/>
            <person name="Kim H."/>
            <person name="Joh K."/>
        </authorList>
    </citation>
    <scope>NUCLEOTIDE SEQUENCE [LARGE SCALE GENOMIC DNA]</scope>
    <source>
        <strain evidence="9 10">HMF8227</strain>
    </source>
</reference>
<evidence type="ECO:0000256" key="4">
    <source>
        <dbReference type="ARBA" id="ARBA00022741"/>
    </source>
</evidence>
<dbReference type="NCBIfam" id="TIGR00347">
    <property type="entry name" value="bioD"/>
    <property type="match status" value="1"/>
</dbReference>
<dbReference type="PANTHER" id="PTHR43210">
    <property type="entry name" value="DETHIOBIOTIN SYNTHETASE"/>
    <property type="match status" value="1"/>
</dbReference>
<protein>
    <recommendedName>
        <fullName evidence="8">ATP-dependent dethiobiotin synthetase BioD</fullName>
        <ecNumber evidence="8">6.3.3.3</ecNumber>
    </recommendedName>
    <alternativeName>
        <fullName evidence="8">DTB synthetase</fullName>
        <shortName evidence="8">DTBS</shortName>
    </alternativeName>
    <alternativeName>
        <fullName evidence="8">Dethiobiotin synthase</fullName>
    </alternativeName>
</protein>
<dbReference type="CDD" id="cd03109">
    <property type="entry name" value="DTBS"/>
    <property type="match status" value="1"/>
</dbReference>
<keyword evidence="2 8" id="KW-0436">Ligase</keyword>
<feature type="binding site" evidence="8">
    <location>
        <position position="16"/>
    </location>
    <ligand>
        <name>Mg(2+)</name>
        <dbReference type="ChEBI" id="CHEBI:18420"/>
    </ligand>
</feature>
<comment type="function">
    <text evidence="8">Catalyzes a mechanistically unusual reaction, the ATP-dependent insertion of CO2 between the N7 and N8 nitrogen atoms of 7,8-diaminopelargonic acid (DAPA, also called 7,8-diammoniononanoate) to form a ureido ring.</text>
</comment>
<proteinExistence type="inferred from homology"/>
<keyword evidence="7 8" id="KW-0460">Magnesium</keyword>
<feature type="binding site" evidence="8">
    <location>
        <position position="54"/>
    </location>
    <ligand>
        <name>Mg(2+)</name>
        <dbReference type="ChEBI" id="CHEBI:18420"/>
    </ligand>
</feature>
<dbReference type="Proteomes" id="UP000245728">
    <property type="component" value="Chromosome"/>
</dbReference>